<dbReference type="InterPro" id="IPR002372">
    <property type="entry name" value="PQQ_rpt_dom"/>
</dbReference>
<dbReference type="InterPro" id="IPR015943">
    <property type="entry name" value="WD40/YVTN_repeat-like_dom_sf"/>
</dbReference>
<accession>A0A517R0T8</accession>
<evidence type="ECO:0000313" key="3">
    <source>
        <dbReference type="Proteomes" id="UP000317318"/>
    </source>
</evidence>
<dbReference type="KEGG" id="svp:Pan189_18330"/>
<dbReference type="InterPro" id="IPR011047">
    <property type="entry name" value="Quinoprotein_ADH-like_sf"/>
</dbReference>
<evidence type="ECO:0000313" key="2">
    <source>
        <dbReference type="EMBL" id="QDT37453.1"/>
    </source>
</evidence>
<dbReference type="SMART" id="SM00564">
    <property type="entry name" value="PQQ"/>
    <property type="match status" value="7"/>
</dbReference>
<dbReference type="Proteomes" id="UP000317318">
    <property type="component" value="Chromosome"/>
</dbReference>
<dbReference type="Gene3D" id="2.130.10.10">
    <property type="entry name" value="YVTN repeat-like/Quinoprotein amine dehydrogenase"/>
    <property type="match status" value="2"/>
</dbReference>
<dbReference type="InterPro" id="IPR018391">
    <property type="entry name" value="PQQ_b-propeller_rpt"/>
</dbReference>
<feature type="domain" description="Pyrrolo-quinoline quinone repeat" evidence="1">
    <location>
        <begin position="280"/>
        <end position="376"/>
    </location>
</feature>
<dbReference type="Gene3D" id="2.40.10.480">
    <property type="match status" value="1"/>
</dbReference>
<name>A0A517R0T8_9PLAN</name>
<evidence type="ECO:0000259" key="1">
    <source>
        <dbReference type="Pfam" id="PF13360"/>
    </source>
</evidence>
<reference evidence="2 3" key="1">
    <citation type="submission" date="2019-02" db="EMBL/GenBank/DDBJ databases">
        <title>Deep-cultivation of Planctomycetes and their phenomic and genomic characterization uncovers novel biology.</title>
        <authorList>
            <person name="Wiegand S."/>
            <person name="Jogler M."/>
            <person name="Boedeker C."/>
            <person name="Pinto D."/>
            <person name="Vollmers J."/>
            <person name="Rivas-Marin E."/>
            <person name="Kohn T."/>
            <person name="Peeters S.H."/>
            <person name="Heuer A."/>
            <person name="Rast P."/>
            <person name="Oberbeckmann S."/>
            <person name="Bunk B."/>
            <person name="Jeske O."/>
            <person name="Meyerdierks A."/>
            <person name="Storesund J.E."/>
            <person name="Kallscheuer N."/>
            <person name="Luecker S."/>
            <person name="Lage O.M."/>
            <person name="Pohl T."/>
            <person name="Merkel B.J."/>
            <person name="Hornburger P."/>
            <person name="Mueller R.-W."/>
            <person name="Bruemmer F."/>
            <person name="Labrenz M."/>
            <person name="Spormann A.M."/>
            <person name="Op den Camp H."/>
            <person name="Overmann J."/>
            <person name="Amann R."/>
            <person name="Jetten M.S.M."/>
            <person name="Mascher T."/>
            <person name="Medema M.H."/>
            <person name="Devos D.P."/>
            <person name="Kaster A.-K."/>
            <person name="Ovreas L."/>
            <person name="Rohde M."/>
            <person name="Galperin M.Y."/>
            <person name="Jogler C."/>
        </authorList>
    </citation>
    <scope>NUCLEOTIDE SEQUENCE [LARGE SCALE GENOMIC DNA]</scope>
    <source>
        <strain evidence="2 3">Pan189</strain>
    </source>
</reference>
<dbReference type="EMBL" id="CP036268">
    <property type="protein sequence ID" value="QDT37453.1"/>
    <property type="molecule type" value="Genomic_DNA"/>
</dbReference>
<dbReference type="Pfam" id="PF13360">
    <property type="entry name" value="PQQ_2"/>
    <property type="match status" value="2"/>
</dbReference>
<dbReference type="PANTHER" id="PTHR34512">
    <property type="entry name" value="CELL SURFACE PROTEIN"/>
    <property type="match status" value="1"/>
</dbReference>
<proteinExistence type="predicted"/>
<dbReference type="AlphaFoldDB" id="A0A517R0T8"/>
<protein>
    <submittedName>
        <fullName evidence="2">Outer membrane protein assembly factor BamB</fullName>
    </submittedName>
</protein>
<feature type="domain" description="Pyrrolo-quinoline quinone repeat" evidence="1">
    <location>
        <begin position="87"/>
        <end position="271"/>
    </location>
</feature>
<sequence>MGLLKWRESSGRGRVTTAVAVLSAAFVFISPAAAQWSSFRQDPQLQGIAKDTLPKNLKVHWSIDAPDGVEATAAIKGGKVYAAFLSGDLKCLDLKDGSELWSYRSDPDAGPDDFAPGYKSSPAVFDGLVYIGDEDGVIHAVEADSGRRKWSYQTDAEIISSPTVVEGRLVVGSYDNNLYCFDPASGAKLWQVETLGYVHCTPAIDRGLTFIAGCDETLRVINLKDGAEVAAMPLGTYLISSPAVRDGLLYLGNYRGEIVAIDWRKKKNVWTFQGSDRELPIHSCVAVSDDRVVIGGRDKSIYCVDRKTGEKIWSVLTRGRVDSSPVISGNRVFVGSSDRKLYEIDLKTGEVLEEHNLRNSVVASPAIAEKSLVIGTEGATGRLWCLGE</sequence>
<keyword evidence="3" id="KW-1185">Reference proteome</keyword>
<gene>
    <name evidence="2" type="primary">bamB_4</name>
    <name evidence="2" type="ORF">Pan189_18330</name>
</gene>
<dbReference type="PANTHER" id="PTHR34512:SF30">
    <property type="entry name" value="OUTER MEMBRANE PROTEIN ASSEMBLY FACTOR BAMB"/>
    <property type="match status" value="1"/>
</dbReference>
<dbReference type="SUPFAM" id="SSF50998">
    <property type="entry name" value="Quinoprotein alcohol dehydrogenase-like"/>
    <property type="match status" value="1"/>
</dbReference>
<organism evidence="2 3">
    <name type="scientific">Stratiformator vulcanicus</name>
    <dbReference type="NCBI Taxonomy" id="2527980"/>
    <lineage>
        <taxon>Bacteria</taxon>
        <taxon>Pseudomonadati</taxon>
        <taxon>Planctomycetota</taxon>
        <taxon>Planctomycetia</taxon>
        <taxon>Planctomycetales</taxon>
        <taxon>Planctomycetaceae</taxon>
        <taxon>Stratiformator</taxon>
    </lineage>
</organism>